<name>A0A553NW69_9TELE</name>
<reference evidence="2 3" key="1">
    <citation type="journal article" date="2019" name="Sci. Data">
        <title>Hybrid genome assembly and annotation of Danionella translucida.</title>
        <authorList>
            <person name="Kadobianskyi M."/>
            <person name="Schulze L."/>
            <person name="Schuelke M."/>
            <person name="Judkewitz B."/>
        </authorList>
    </citation>
    <scope>NUCLEOTIDE SEQUENCE [LARGE SCALE GENOMIC DNA]</scope>
    <source>
        <strain evidence="2 3">Bolton</strain>
    </source>
</reference>
<proteinExistence type="predicted"/>
<gene>
    <name evidence="2" type="ORF">DNTS_030264</name>
</gene>
<dbReference type="Proteomes" id="UP000316079">
    <property type="component" value="Unassembled WGS sequence"/>
</dbReference>
<evidence type="ECO:0000313" key="2">
    <source>
        <dbReference type="EMBL" id="TRY69676.1"/>
    </source>
</evidence>
<dbReference type="AlphaFoldDB" id="A0A553NW69"/>
<dbReference type="OrthoDB" id="8958625at2759"/>
<accession>A0A553NW69</accession>
<feature type="transmembrane region" description="Helical" evidence="1">
    <location>
        <begin position="170"/>
        <end position="187"/>
    </location>
</feature>
<feature type="transmembrane region" description="Helical" evidence="1">
    <location>
        <begin position="76"/>
        <end position="94"/>
    </location>
</feature>
<keyword evidence="3" id="KW-1185">Reference proteome</keyword>
<sequence length="211" mass="22915">MMCDPAGDPEADVPTAPVDSGETVMEITFQKNPRQKYKYLEAEPKILGVAEIAFSLYLIGWKIPLYLDEALPTTDLTIAFACVGIIAGSVAIAAQNLHLRMIKACLGMQVIASVGFVYCGLFTVATQHSHPLVCWYNNNYSHEYPHETPENTTCAVLEVFTSQMALVDELVVTVLLILAITLAAYCCKVVPCCAPRSNVPVIAMSLAATQQ</sequence>
<dbReference type="EMBL" id="SRMA01026788">
    <property type="protein sequence ID" value="TRY69676.1"/>
    <property type="molecule type" value="Genomic_DNA"/>
</dbReference>
<evidence type="ECO:0000256" key="1">
    <source>
        <dbReference type="SAM" id="Phobius"/>
    </source>
</evidence>
<keyword evidence="1" id="KW-1133">Transmembrane helix</keyword>
<feature type="transmembrane region" description="Helical" evidence="1">
    <location>
        <begin position="106"/>
        <end position="125"/>
    </location>
</feature>
<feature type="transmembrane region" description="Helical" evidence="1">
    <location>
        <begin position="46"/>
        <end position="64"/>
    </location>
</feature>
<comment type="caution">
    <text evidence="2">The sequence shown here is derived from an EMBL/GenBank/DDBJ whole genome shotgun (WGS) entry which is preliminary data.</text>
</comment>
<evidence type="ECO:0000313" key="3">
    <source>
        <dbReference type="Proteomes" id="UP000316079"/>
    </source>
</evidence>
<organism evidence="2 3">
    <name type="scientific">Danionella cerebrum</name>
    <dbReference type="NCBI Taxonomy" id="2873325"/>
    <lineage>
        <taxon>Eukaryota</taxon>
        <taxon>Metazoa</taxon>
        <taxon>Chordata</taxon>
        <taxon>Craniata</taxon>
        <taxon>Vertebrata</taxon>
        <taxon>Euteleostomi</taxon>
        <taxon>Actinopterygii</taxon>
        <taxon>Neopterygii</taxon>
        <taxon>Teleostei</taxon>
        <taxon>Ostariophysi</taxon>
        <taxon>Cypriniformes</taxon>
        <taxon>Danionidae</taxon>
        <taxon>Danioninae</taxon>
        <taxon>Danionella</taxon>
    </lineage>
</organism>
<keyword evidence="1" id="KW-0812">Transmembrane</keyword>
<protein>
    <recommendedName>
        <fullName evidence="4">MARVEL domain-containing protein</fullName>
    </recommendedName>
</protein>
<keyword evidence="1" id="KW-0472">Membrane</keyword>
<evidence type="ECO:0008006" key="4">
    <source>
        <dbReference type="Google" id="ProtNLM"/>
    </source>
</evidence>